<dbReference type="RefSeq" id="WP_073962599.1">
    <property type="nucleotide sequence ID" value="NZ_CABHNE010000127.1"/>
</dbReference>
<gene>
    <name evidence="2" type="ORF">PNW85_07220</name>
</gene>
<organism evidence="2 3">
    <name type="scientific">Mediterraneibacter gnavus</name>
    <name type="common">Ruminococcus gnavus</name>
    <dbReference type="NCBI Taxonomy" id="33038"/>
    <lineage>
        <taxon>Bacteria</taxon>
        <taxon>Bacillati</taxon>
        <taxon>Bacillota</taxon>
        <taxon>Clostridia</taxon>
        <taxon>Lachnospirales</taxon>
        <taxon>Lachnospiraceae</taxon>
        <taxon>Mediterraneibacter</taxon>
    </lineage>
</organism>
<feature type="domain" description="Large polyvalent protein associated" evidence="1">
    <location>
        <begin position="8"/>
        <end position="102"/>
    </location>
</feature>
<dbReference type="Proteomes" id="UP001212160">
    <property type="component" value="Unassembled WGS sequence"/>
</dbReference>
<dbReference type="AlphaFoldDB" id="A0AAW6DHN7"/>
<evidence type="ECO:0000313" key="3">
    <source>
        <dbReference type="Proteomes" id="UP001212160"/>
    </source>
</evidence>
<protein>
    <recommendedName>
        <fullName evidence="1">Large polyvalent protein associated domain-containing protein</fullName>
    </recommendedName>
</protein>
<evidence type="ECO:0000259" key="1">
    <source>
        <dbReference type="Pfam" id="PF18843"/>
    </source>
</evidence>
<proteinExistence type="predicted"/>
<comment type="caution">
    <text evidence="2">The sequence shown here is derived from an EMBL/GenBank/DDBJ whole genome shotgun (WGS) entry which is preliminary data.</text>
</comment>
<dbReference type="InterPro" id="IPR040809">
    <property type="entry name" value="LPD28"/>
</dbReference>
<reference evidence="2" key="1">
    <citation type="submission" date="2023-01" db="EMBL/GenBank/DDBJ databases">
        <title>Human gut microbiome strain richness.</title>
        <authorList>
            <person name="Chen-Liaw A."/>
        </authorList>
    </citation>
    <scope>NUCLEOTIDE SEQUENCE</scope>
    <source>
        <strain evidence="2">RTP21484st1_H11_RTP21484_190118</strain>
    </source>
</reference>
<sequence length="106" mass="12233">MERYDARKETFEEIEIFDTLALFSSGRIQRESVPKGFCCYEVRHDDECMGIPCEISSHVLVNFWGTVISKVSLINNGEDRRYIGTDDWGYTGNIGIQLESWSENNL</sequence>
<accession>A0AAW6DHN7</accession>
<evidence type="ECO:0000313" key="2">
    <source>
        <dbReference type="EMBL" id="MDB8686462.1"/>
    </source>
</evidence>
<name>A0AAW6DHN7_MEDGN</name>
<dbReference type="Pfam" id="PF18843">
    <property type="entry name" value="LPD28"/>
    <property type="match status" value="1"/>
</dbReference>
<dbReference type="EMBL" id="JAQMLA010000015">
    <property type="protein sequence ID" value="MDB8686462.1"/>
    <property type="molecule type" value="Genomic_DNA"/>
</dbReference>